<dbReference type="Proteomes" id="UP001370348">
    <property type="component" value="Chromosome"/>
</dbReference>
<evidence type="ECO:0000256" key="2">
    <source>
        <dbReference type="SAM" id="SignalP"/>
    </source>
</evidence>
<reference evidence="3 4" key="1">
    <citation type="submission" date="2021-12" db="EMBL/GenBank/DDBJ databases">
        <title>Discovery of the Pendulisporaceae a myxobacterial family with distinct sporulation behavior and unique specialized metabolism.</title>
        <authorList>
            <person name="Garcia R."/>
            <person name="Popoff A."/>
            <person name="Bader C.D."/>
            <person name="Loehr J."/>
            <person name="Walesch S."/>
            <person name="Walt C."/>
            <person name="Boldt J."/>
            <person name="Bunk B."/>
            <person name="Haeckl F.J.F.P.J."/>
            <person name="Gunesch A.P."/>
            <person name="Birkelbach J."/>
            <person name="Nuebel U."/>
            <person name="Pietschmann T."/>
            <person name="Bach T."/>
            <person name="Mueller R."/>
        </authorList>
    </citation>
    <scope>NUCLEOTIDE SEQUENCE [LARGE SCALE GENOMIC DNA]</scope>
    <source>
        <strain evidence="3 4">MSr11954</strain>
    </source>
</reference>
<name>A0ABZ2LL24_9BACT</name>
<feature type="signal peptide" evidence="2">
    <location>
        <begin position="1"/>
        <end position="22"/>
    </location>
</feature>
<keyword evidence="4" id="KW-1185">Reference proteome</keyword>
<keyword evidence="2" id="KW-0732">Signal</keyword>
<evidence type="ECO:0000313" key="3">
    <source>
        <dbReference type="EMBL" id="WXB11617.1"/>
    </source>
</evidence>
<proteinExistence type="predicted"/>
<evidence type="ECO:0000256" key="1">
    <source>
        <dbReference type="SAM" id="MobiDB-lite"/>
    </source>
</evidence>
<feature type="region of interest" description="Disordered" evidence="1">
    <location>
        <begin position="30"/>
        <end position="58"/>
    </location>
</feature>
<feature type="chain" id="PRO_5045309453" evidence="2">
    <location>
        <begin position="23"/>
        <end position="668"/>
    </location>
</feature>
<dbReference type="PROSITE" id="PS51257">
    <property type="entry name" value="PROKAR_LIPOPROTEIN"/>
    <property type="match status" value="1"/>
</dbReference>
<dbReference type="EMBL" id="CP089984">
    <property type="protein sequence ID" value="WXB11617.1"/>
    <property type="molecule type" value="Genomic_DNA"/>
</dbReference>
<accession>A0ABZ2LL24</accession>
<protein>
    <submittedName>
        <fullName evidence="3">Uncharacterized protein</fullName>
    </submittedName>
</protein>
<evidence type="ECO:0000313" key="4">
    <source>
        <dbReference type="Proteomes" id="UP001370348"/>
    </source>
</evidence>
<gene>
    <name evidence="3" type="ORF">LZC94_27610</name>
</gene>
<sequence>MSTTSKRLRSIGASLAVTAAFAFVACDDDAPGAPRPTQDASTPDTSAPDAGPFDAGGNDTGVKFTEPALARIPMNTIVATKLLPQLEFLFEKLAAEKKDFTLDGQKAFNGGDEFLTGKIAIGFSYLLTQTPESDPKFAVYLARYREIADLTVEDVNKTWGIYYYMAALDKLRTAGLLDRAISAETLAKLKTKLDWRTFVNPADYTLIGLPTNYYGVAFSIAKLRAILGWEDQTASEKLLAKVIDHYQTYSGEYGFSDETDGQGRFDRYSVLLIGEICQRLIETNMVVSDQLKGWLRKSVDVLLLRLNPAGNGFDYGRSLGPYADTAFLEVLSAAAHLDVLTAEEKTVAYAFATRVVAKYVEFWQDDGMRSVNLWEKGRRTDGYRGKHRILGENLSLPHQILYTNKLWNRDGYENKVPMPTADFVAYLGKLPRAALTWFARGDYDRALVTYRDDLRIISLPLVNGGGKYHRKNAYFAVPHSYNLLSGAADSEYPQLQPKFTLGDGKSLIPASYIKNVKTRAEGDAYVVTYDQAELDDVGDDAPIKDARITATTEYRLEPGQITRTATYTPAASVAVDRIAMELGSFSRDAVANGNHVTFATGDVTDFEVRGLDACTVKSVETDSVYQTPTGASQTKVVCETGAKVLDRPLTITWVLTYRRRLAAGLGPR</sequence>
<dbReference type="RefSeq" id="WP_394821237.1">
    <property type="nucleotide sequence ID" value="NZ_CP089984.1"/>
</dbReference>
<organism evidence="3 4">
    <name type="scientific">Pendulispora albinea</name>
    <dbReference type="NCBI Taxonomy" id="2741071"/>
    <lineage>
        <taxon>Bacteria</taxon>
        <taxon>Pseudomonadati</taxon>
        <taxon>Myxococcota</taxon>
        <taxon>Myxococcia</taxon>
        <taxon>Myxococcales</taxon>
        <taxon>Sorangiineae</taxon>
        <taxon>Pendulisporaceae</taxon>
        <taxon>Pendulispora</taxon>
    </lineage>
</organism>